<comment type="similarity">
    <text evidence="1">Belongs to the glycosyltransferase 2 family.</text>
</comment>
<accession>A0A1H2HWA8</accession>
<evidence type="ECO:0000313" key="5">
    <source>
        <dbReference type="EMBL" id="SDU36036.1"/>
    </source>
</evidence>
<dbReference type="Gene3D" id="3.40.50.2000">
    <property type="entry name" value="Glycogen Phosphorylase B"/>
    <property type="match status" value="2"/>
</dbReference>
<dbReference type="InterPro" id="IPR001173">
    <property type="entry name" value="Glyco_trans_2-like"/>
</dbReference>
<gene>
    <name evidence="5" type="ORF">SAMN05216210_3355</name>
</gene>
<dbReference type="Pfam" id="PF00535">
    <property type="entry name" value="Glycos_transf_2"/>
    <property type="match status" value="1"/>
</dbReference>
<reference evidence="6" key="1">
    <citation type="submission" date="2016-10" db="EMBL/GenBank/DDBJ databases">
        <authorList>
            <person name="Varghese N."/>
            <person name="Submissions S."/>
        </authorList>
    </citation>
    <scope>NUCLEOTIDE SEQUENCE [LARGE SCALE GENOMIC DNA]</scope>
    <source>
        <strain evidence="6">CECT 8338</strain>
    </source>
</reference>
<dbReference type="AlphaFoldDB" id="A0A1H2HWA8"/>
<evidence type="ECO:0000313" key="6">
    <source>
        <dbReference type="Proteomes" id="UP000243924"/>
    </source>
</evidence>
<keyword evidence="2" id="KW-0328">Glycosyltransferase</keyword>
<evidence type="ECO:0000256" key="3">
    <source>
        <dbReference type="ARBA" id="ARBA00022679"/>
    </source>
</evidence>
<evidence type="ECO:0000256" key="2">
    <source>
        <dbReference type="ARBA" id="ARBA00022676"/>
    </source>
</evidence>
<evidence type="ECO:0000256" key="1">
    <source>
        <dbReference type="ARBA" id="ARBA00006739"/>
    </source>
</evidence>
<dbReference type="STRING" id="1434072.SAMN05216210_3355"/>
<dbReference type="GO" id="GO:0016757">
    <property type="term" value="F:glycosyltransferase activity"/>
    <property type="evidence" value="ECO:0007669"/>
    <property type="project" value="UniProtKB-KW"/>
</dbReference>
<dbReference type="SUPFAM" id="SSF53756">
    <property type="entry name" value="UDP-Glycosyltransferase/glycogen phosphorylase"/>
    <property type="match status" value="1"/>
</dbReference>
<keyword evidence="3 5" id="KW-0808">Transferase</keyword>
<dbReference type="EMBL" id="LT629787">
    <property type="protein sequence ID" value="SDU36036.1"/>
    <property type="molecule type" value="Genomic_DNA"/>
</dbReference>
<proteinExistence type="inferred from homology"/>
<dbReference type="PANTHER" id="PTHR43179:SF12">
    <property type="entry name" value="GALACTOFURANOSYLTRANSFERASE GLFT2"/>
    <property type="match status" value="1"/>
</dbReference>
<organism evidence="5 6">
    <name type="scientific">Halopseudomonas salegens</name>
    <dbReference type="NCBI Taxonomy" id="1434072"/>
    <lineage>
        <taxon>Bacteria</taxon>
        <taxon>Pseudomonadati</taxon>
        <taxon>Pseudomonadota</taxon>
        <taxon>Gammaproteobacteria</taxon>
        <taxon>Pseudomonadales</taxon>
        <taxon>Pseudomonadaceae</taxon>
        <taxon>Halopseudomonas</taxon>
    </lineage>
</organism>
<dbReference type="SUPFAM" id="SSF53448">
    <property type="entry name" value="Nucleotide-diphospho-sugar transferases"/>
    <property type="match status" value="1"/>
</dbReference>
<keyword evidence="6" id="KW-1185">Reference proteome</keyword>
<protein>
    <submittedName>
        <fullName evidence="5">Glycosyltransferase, GT2 family</fullName>
    </submittedName>
</protein>
<feature type="domain" description="Glycosyltransferase 2-like" evidence="4">
    <location>
        <begin position="2"/>
        <end position="101"/>
    </location>
</feature>
<sequence length="684" mass="75439">MIVPVYRGLEETRRCIESVLASELGPDVELVVINDASPEPALVDWLNSQAARFTLLHNESNLGFVATVNRGMRLHPERDVVLLNSDTEVAGDWLPRLRHAAHLSADTATLTPWSNNATICSYPDFCRDNALPEGFALSSLDRLCATALEGQRVEIPTAIGFCMYIRRACLDAVGLFDEASFGKGYGEENEFCMRSARSGWKHYLAADVFVYHAGGVSFAASQSEHQGHGHKALLRLFPDYDRMVQAFVASDPACSLRFALDMLRIGAVDQPRILLVSHTRGGGTSRHISELVTQLQGQAQFLLLQPDTEMGAIRLGLFDAQGWHNPQLFSGAQAECLEGLLRALQLTRIHYHHRVGLHPLFLDILDRLALPADLTLHDYYLLCPQITMTDAVGRYCGEPDESGCNRCLQERPVIGADHIAHWRRHSRDWLQGMTRIFAPSADTATRVQAYFPDVQVQAVYHEPELSIAPPRVPALAADEPLRILVLGALSPFKGPDTLEACAQAAARDGVPLQFHLLGFAYRELNCNASGYLQVHGRYAEADLPALLAQLQPHLVWFPGSCPETWSYTLSAALEAGLPVVAPALGAFPERLAGREWTWLVVPDRPVDAINQHFMQLREVIREGRPPLTTEGSIATDSFRYATDYFSPDERAVQPAASNDILAHLRGLLPPPALGNGVRLTAGRE</sequence>
<name>A0A1H2HWA8_9GAMM</name>
<dbReference type="PANTHER" id="PTHR43179">
    <property type="entry name" value="RHAMNOSYLTRANSFERASE WBBL"/>
    <property type="match status" value="1"/>
</dbReference>
<dbReference type="InterPro" id="IPR029044">
    <property type="entry name" value="Nucleotide-diphossugar_trans"/>
</dbReference>
<dbReference type="Gene3D" id="3.90.550.10">
    <property type="entry name" value="Spore Coat Polysaccharide Biosynthesis Protein SpsA, Chain A"/>
    <property type="match status" value="1"/>
</dbReference>
<evidence type="ECO:0000259" key="4">
    <source>
        <dbReference type="Pfam" id="PF00535"/>
    </source>
</evidence>
<dbReference type="Proteomes" id="UP000243924">
    <property type="component" value="Chromosome I"/>
</dbReference>